<dbReference type="PANTHER" id="PTHR23274">
    <property type="entry name" value="DNA HELICASE-RELATED"/>
    <property type="match status" value="1"/>
</dbReference>
<dbReference type="CDD" id="cd18809">
    <property type="entry name" value="SF1_C_RecD"/>
    <property type="match status" value="1"/>
</dbReference>
<dbReference type="AlphaFoldDB" id="A0A0L8H3R5"/>
<proteinExistence type="predicted"/>
<dbReference type="InterPro" id="IPR027417">
    <property type="entry name" value="P-loop_NTPase"/>
</dbReference>
<protein>
    <recommendedName>
        <fullName evidence="2">ATP-dependent DNA helicase</fullName>
    </recommendedName>
</protein>
<gene>
    <name evidence="1" type="ORF">OCBIM_22023151mg</name>
</gene>
<evidence type="ECO:0008006" key="2">
    <source>
        <dbReference type="Google" id="ProtNLM"/>
    </source>
</evidence>
<evidence type="ECO:0000313" key="1">
    <source>
        <dbReference type="EMBL" id="KOF83847.1"/>
    </source>
</evidence>
<dbReference type="EMBL" id="KQ419360">
    <property type="protein sequence ID" value="KOF83847.1"/>
    <property type="molecule type" value="Genomic_DNA"/>
</dbReference>
<dbReference type="GO" id="GO:0005657">
    <property type="term" value="C:replication fork"/>
    <property type="evidence" value="ECO:0007669"/>
    <property type="project" value="TreeGrafter"/>
</dbReference>
<dbReference type="Gene3D" id="3.40.50.300">
    <property type="entry name" value="P-loop containing nucleotide triphosphate hydrolases"/>
    <property type="match status" value="1"/>
</dbReference>
<dbReference type="SUPFAM" id="SSF52540">
    <property type="entry name" value="P-loop containing nucleoside triphosphate hydrolases"/>
    <property type="match status" value="1"/>
</dbReference>
<dbReference type="PANTHER" id="PTHR23274:SF51">
    <property type="entry name" value="OS03G0423850 PROTEIN"/>
    <property type="match status" value="1"/>
</dbReference>
<name>A0A0L8H3R5_OCTBM</name>
<organism evidence="1">
    <name type="scientific">Octopus bimaculoides</name>
    <name type="common">California two-spotted octopus</name>
    <dbReference type="NCBI Taxonomy" id="37653"/>
    <lineage>
        <taxon>Eukaryota</taxon>
        <taxon>Metazoa</taxon>
        <taxon>Spiralia</taxon>
        <taxon>Lophotrochozoa</taxon>
        <taxon>Mollusca</taxon>
        <taxon>Cephalopoda</taxon>
        <taxon>Coleoidea</taxon>
        <taxon>Octopodiformes</taxon>
        <taxon>Octopoda</taxon>
        <taxon>Incirrata</taxon>
        <taxon>Octopodidae</taxon>
        <taxon>Octopus</taxon>
    </lineage>
</organism>
<dbReference type="GO" id="GO:0006260">
    <property type="term" value="P:DNA replication"/>
    <property type="evidence" value="ECO:0007669"/>
    <property type="project" value="TreeGrafter"/>
</dbReference>
<reference evidence="1" key="1">
    <citation type="submission" date="2015-07" db="EMBL/GenBank/DDBJ databases">
        <title>MeaNS - Measles Nucleotide Surveillance Program.</title>
        <authorList>
            <person name="Tran T."/>
            <person name="Druce J."/>
        </authorList>
    </citation>
    <scope>NUCLEOTIDE SEQUENCE</scope>
    <source>
        <strain evidence="1">UCB-OBI-ISO-001</strain>
        <tissue evidence="1">Gonad</tissue>
    </source>
</reference>
<accession>A0A0L8H3R5</accession>
<sequence length="92" mass="10677">MRIPNVSFTLERNQFPVHLSYSMTINKSQGQKFDKVGLLLPEPLFGHGQLYVTLSRARKLSDVRVKVINTDKQRKRRGKTYTKNIVCKEVLD</sequence>